<feature type="compositionally biased region" description="Basic and acidic residues" evidence="2">
    <location>
        <begin position="265"/>
        <end position="288"/>
    </location>
</feature>
<evidence type="ECO:0000313" key="3">
    <source>
        <dbReference type="Proteomes" id="UP000095280"/>
    </source>
</evidence>
<keyword evidence="1" id="KW-0175">Coiled coil</keyword>
<evidence type="ECO:0000313" key="4">
    <source>
        <dbReference type="WBParaSite" id="maker-uti_cns_0047188-snap-gene-0.14-mRNA-1"/>
    </source>
</evidence>
<feature type="compositionally biased region" description="Polar residues" evidence="2">
    <location>
        <begin position="186"/>
        <end position="201"/>
    </location>
</feature>
<feature type="coiled-coil region" evidence="1">
    <location>
        <begin position="573"/>
        <end position="614"/>
    </location>
</feature>
<sequence length="841" mass="91328">AKGGKSDFPDPPLPAEKGGKSDFPDPPLPAAKGGKSDFPDPPLPAAKGGKSDFPDPPLPAAKGSKSDFPDPPLPAAKGSKSDFPDPPLPAEKGSKRDFPNPPSGQPKKGQVELSSTTESQTQQKPSSFDLLDPEAMLKKRLQSKTEPSKPADEKVTQQQSLQSSAEATNKAEKPVDLAAKGDSEITIKNQVDTESSKTSRSGLPDPTELLKKRKGSSAEKAPIVETKTSDISMEPSPVEKDQQLTDGQDPTELPKKTKGSTAERVSAEAETPKKTEDVKFDTSSKEVTEASTKSSLPEPSQLIKKEKPKADEGPKISQTVTSEDKESVTKTSKMTKSTSEKQIESTKQSVGTKTSSNDSSPKPPAVKVSQKPPIQVVEPPARRELQRRPIEEVATIEEESEDRAADTDSDEAWRLSSARYQPAASPRSPRRTGGQALGPLPTYSSSSRDLIAKMRANLANSQPTPAANEDYTVYDEEEREAMATAVAAGAAMAASSPRGGGTSRMTAFAPMDVDRLHNSLDRLQRQNVQTKAYLVAALEKGESQASELMQIMEEDRAVLQATRQENLELRSRVESDSRDIAGLESRLGELEQLLQSVQQENRRLAQQLQATSARLDRQQQPQSGVYFNDDYSIGGGYFVGSASAETARLRREAVNQRLKAELNSQQQKAQLPQAFSSDLQTGAYQQQAGTGAPMSRLQRALQFPLPKPQPPQQQQQPTQHQPSFLARIRRTHQTPMQPQSVYGAVSANEPASNYNYDRFRSSAATASSIWQGYEALNSFRSRSGEDSVPKQRALERSLTGALDDYVTARELGASARRYADELLAKYSKELQQCSSSNGAQQ</sequence>
<name>A0A1I8JEP2_9PLAT</name>
<feature type="compositionally biased region" description="Basic and acidic residues" evidence="2">
    <location>
        <begin position="146"/>
        <end position="155"/>
    </location>
</feature>
<feature type="compositionally biased region" description="Polar residues" evidence="2">
    <location>
        <begin position="156"/>
        <end position="167"/>
    </location>
</feature>
<feature type="compositionally biased region" description="Basic and acidic residues" evidence="2">
    <location>
        <begin position="169"/>
        <end position="185"/>
    </location>
</feature>
<feature type="compositionally biased region" description="Basic and acidic residues" evidence="2">
    <location>
        <begin position="303"/>
        <end position="314"/>
    </location>
</feature>
<dbReference type="WBParaSite" id="maker-uti_cns_0047188-snap-gene-0.14-mRNA-1">
    <property type="protein sequence ID" value="maker-uti_cns_0047188-snap-gene-0.14-mRNA-1"/>
    <property type="gene ID" value="maker-uti_cns_0047188-snap-gene-0.14"/>
</dbReference>
<keyword evidence="3" id="KW-1185">Reference proteome</keyword>
<organism evidence="3 4">
    <name type="scientific">Macrostomum lignano</name>
    <dbReference type="NCBI Taxonomy" id="282301"/>
    <lineage>
        <taxon>Eukaryota</taxon>
        <taxon>Metazoa</taxon>
        <taxon>Spiralia</taxon>
        <taxon>Lophotrochozoa</taxon>
        <taxon>Platyhelminthes</taxon>
        <taxon>Rhabditophora</taxon>
        <taxon>Macrostomorpha</taxon>
        <taxon>Macrostomida</taxon>
        <taxon>Macrostomidae</taxon>
        <taxon>Macrostomum</taxon>
    </lineage>
</organism>
<protein>
    <submittedName>
        <fullName evidence="4">Muscle m-line assembly protein unc-89</fullName>
    </submittedName>
</protein>
<dbReference type="Proteomes" id="UP000095280">
    <property type="component" value="Unplaced"/>
</dbReference>
<reference evidence="4" key="1">
    <citation type="submission" date="2016-11" db="UniProtKB">
        <authorList>
            <consortium name="WormBaseParasite"/>
        </authorList>
    </citation>
    <scope>IDENTIFICATION</scope>
</reference>
<dbReference type="AlphaFoldDB" id="A0A1I8JEP2"/>
<feature type="compositionally biased region" description="Basic and acidic residues" evidence="2">
    <location>
        <begin position="380"/>
        <end position="391"/>
    </location>
</feature>
<accession>A0A1I8JEP2</accession>
<proteinExistence type="predicted"/>
<evidence type="ECO:0000256" key="1">
    <source>
        <dbReference type="SAM" id="Coils"/>
    </source>
</evidence>
<evidence type="ECO:0000256" key="2">
    <source>
        <dbReference type="SAM" id="MobiDB-lite"/>
    </source>
</evidence>
<feature type="compositionally biased region" description="Polar residues" evidence="2">
    <location>
        <begin position="289"/>
        <end position="298"/>
    </location>
</feature>
<feature type="region of interest" description="Disordered" evidence="2">
    <location>
        <begin position="1"/>
        <end position="445"/>
    </location>
</feature>
<feature type="compositionally biased region" description="Polar residues" evidence="2">
    <location>
        <begin position="112"/>
        <end position="126"/>
    </location>
</feature>
<feature type="compositionally biased region" description="Polar residues" evidence="2">
    <location>
        <begin position="345"/>
        <end position="360"/>
    </location>
</feature>